<reference evidence="1" key="1">
    <citation type="journal article" date="2015" name="Nature">
        <title>Complex archaea that bridge the gap between prokaryotes and eukaryotes.</title>
        <authorList>
            <person name="Spang A."/>
            <person name="Saw J.H."/>
            <person name="Jorgensen S.L."/>
            <person name="Zaremba-Niedzwiedzka K."/>
            <person name="Martijn J."/>
            <person name="Lind A.E."/>
            <person name="van Eijk R."/>
            <person name="Schleper C."/>
            <person name="Guy L."/>
            <person name="Ettema T.J."/>
        </authorList>
    </citation>
    <scope>NUCLEOTIDE SEQUENCE</scope>
</reference>
<protein>
    <submittedName>
        <fullName evidence="1">Uncharacterized protein</fullName>
    </submittedName>
</protein>
<dbReference type="Gene3D" id="2.40.30.20">
    <property type="match status" value="1"/>
</dbReference>
<evidence type="ECO:0000313" key="1">
    <source>
        <dbReference type="EMBL" id="KKM19605.1"/>
    </source>
</evidence>
<organism evidence="1">
    <name type="scientific">marine sediment metagenome</name>
    <dbReference type="NCBI Taxonomy" id="412755"/>
    <lineage>
        <taxon>unclassified sequences</taxon>
        <taxon>metagenomes</taxon>
        <taxon>ecological metagenomes</taxon>
    </lineage>
</organism>
<sequence>MIKKLLNTIASDGGDITLDKQVLTVATLPPIDFDNIDRSTEVLVSLAETRQILSVAYTAANNTEYKFTVNQIIDGKLYTKIVKYTSDASGSDAEIATGLVGAFNNAKNGVRAVASGAATPLTFTAAAKYDSDYVIVGEPMLSIEDISNTTTTSNQDNHTAALQGGSITDATPCVVTAVAHGLVSGQKITLAGITTATTLNATWRATVLTANTYELDGSTDGTGAAGVGAATAIEVAQASRGHIGDLVNDSITSSDITANTAYSRVDFTYSIDKHSDTGSKGEISGLKTRLYISAHSTTAPGYTATSNYANFEKRLTERLKGVVAADFVMFVGYKDLLYTPAGTWTNTRVAQGNFVYRKIATDEACILATDITAALQTAASKGFKLNSFDIIYGVGTDALDTAATLTLDRIEYADTVAVSVNSIAVTGIPEAGFQATPFVTNIVVDSPIFNITDDSKYVVEANFDAGTNTILDWYGIMLKFTKTEVDYEALSRI</sequence>
<gene>
    <name evidence="1" type="ORF">LCGC14_1653920</name>
</gene>
<accession>A0A0F9KWB5</accession>
<dbReference type="InterPro" id="IPR023366">
    <property type="entry name" value="ATP_synth_asu-like_sf"/>
</dbReference>
<name>A0A0F9KWB5_9ZZZZ</name>
<comment type="caution">
    <text evidence="1">The sequence shown here is derived from an EMBL/GenBank/DDBJ whole genome shotgun (WGS) entry which is preliminary data.</text>
</comment>
<proteinExistence type="predicted"/>
<dbReference type="EMBL" id="LAZR01013949">
    <property type="protein sequence ID" value="KKM19605.1"/>
    <property type="molecule type" value="Genomic_DNA"/>
</dbReference>
<dbReference type="AlphaFoldDB" id="A0A0F9KWB5"/>